<protein>
    <submittedName>
        <fullName evidence="1">Uncharacterized protein</fullName>
    </submittedName>
</protein>
<proteinExistence type="predicted"/>
<evidence type="ECO:0000313" key="2">
    <source>
        <dbReference type="Proteomes" id="UP000294028"/>
    </source>
</evidence>
<reference evidence="1 2" key="1">
    <citation type="submission" date="2018-12" db="EMBL/GenBank/DDBJ databases">
        <title>Genome analysis provides insights into bioremediation potentialities of Halogeometricum borinquense strain N11.</title>
        <authorList>
            <person name="Najjari A."/>
            <person name="Youssef N."/>
            <person name="Fhoula I."/>
            <person name="Ben Dhia O."/>
            <person name="Mahjoubi M."/>
            <person name="Ouzari H.I."/>
            <person name="Cherif A."/>
        </authorList>
    </citation>
    <scope>NUCLEOTIDE SEQUENCE [LARGE SCALE GENOMIC DNA]</scope>
    <source>
        <strain evidence="1 2">N11</strain>
    </source>
</reference>
<name>A0A482TDR4_9EURY</name>
<accession>A0A482TDR4</accession>
<sequence length="119" mass="13955">MLVHYSKSNLVGSDVEEWSSVFTSSRRIEVVIMEERDDEIEAHLEVTDNTVRGKHAMIGTEENRPPEDEYEEFTQRLTFDKSDLPYYQDDFPEPKTHVPIGKRIAPKVKEWSQNQPFRA</sequence>
<dbReference type="EMBL" id="RZHH01000002">
    <property type="protein sequence ID" value="RYJ15007.1"/>
    <property type="molecule type" value="Genomic_DNA"/>
</dbReference>
<dbReference type="AlphaFoldDB" id="A0A482TDR4"/>
<comment type="caution">
    <text evidence="1">The sequence shown here is derived from an EMBL/GenBank/DDBJ whole genome shotgun (WGS) entry which is preliminary data.</text>
</comment>
<gene>
    <name evidence="1" type="ORF">ELS19_14310</name>
</gene>
<evidence type="ECO:0000313" key="1">
    <source>
        <dbReference type="EMBL" id="RYJ15007.1"/>
    </source>
</evidence>
<organism evidence="1 2">
    <name type="scientific">Halogeometricum borinquense</name>
    <dbReference type="NCBI Taxonomy" id="60847"/>
    <lineage>
        <taxon>Archaea</taxon>
        <taxon>Methanobacteriati</taxon>
        <taxon>Methanobacteriota</taxon>
        <taxon>Stenosarchaea group</taxon>
        <taxon>Halobacteria</taxon>
        <taxon>Halobacteriales</taxon>
        <taxon>Haloferacaceae</taxon>
        <taxon>Halogeometricum</taxon>
    </lineage>
</organism>
<dbReference type="Proteomes" id="UP000294028">
    <property type="component" value="Unassembled WGS sequence"/>
</dbReference>